<keyword evidence="5" id="KW-1003">Cell membrane</keyword>
<evidence type="ECO:0000259" key="11">
    <source>
        <dbReference type="PROSITE" id="PS50887"/>
    </source>
</evidence>
<dbReference type="Gene3D" id="3.30.450.20">
    <property type="entry name" value="PAS domain"/>
    <property type="match status" value="1"/>
</dbReference>
<evidence type="ECO:0000256" key="4">
    <source>
        <dbReference type="ARBA" id="ARBA00012528"/>
    </source>
</evidence>
<comment type="cofactor">
    <cofactor evidence="1">
        <name>Mg(2+)</name>
        <dbReference type="ChEBI" id="CHEBI:18420"/>
    </cofactor>
</comment>
<dbReference type="PANTHER" id="PTHR45138:SF9">
    <property type="entry name" value="DIGUANYLATE CYCLASE DGCM-RELATED"/>
    <property type="match status" value="1"/>
</dbReference>
<dbReference type="EMBL" id="FTMC01000022">
    <property type="protein sequence ID" value="SIR40523.1"/>
    <property type="molecule type" value="Genomic_DNA"/>
</dbReference>
<evidence type="ECO:0000256" key="8">
    <source>
        <dbReference type="ARBA" id="ARBA00023136"/>
    </source>
</evidence>
<keyword evidence="8 10" id="KW-0472">Membrane</keyword>
<feature type="transmembrane region" description="Helical" evidence="10">
    <location>
        <begin position="276"/>
        <end position="302"/>
    </location>
</feature>
<evidence type="ECO:0000313" key="13">
    <source>
        <dbReference type="EMBL" id="SIR40523.1"/>
    </source>
</evidence>
<dbReference type="InterPro" id="IPR029787">
    <property type="entry name" value="Nucleotide_cyclase"/>
</dbReference>
<dbReference type="RefSeq" id="WP_027590128.1">
    <property type="nucleotide sequence ID" value="NZ_FMUP01000005.1"/>
</dbReference>
<dbReference type="EMBL" id="JTAK01000001">
    <property type="protein sequence ID" value="KHO66513.1"/>
    <property type="molecule type" value="Genomic_DNA"/>
</dbReference>
<keyword evidence="14" id="KW-1185">Reference proteome</keyword>
<dbReference type="EC" id="2.7.7.65" evidence="4"/>
<dbReference type="FunFam" id="3.30.70.270:FF:000001">
    <property type="entry name" value="Diguanylate cyclase domain protein"/>
    <property type="match status" value="1"/>
</dbReference>
<dbReference type="NCBIfam" id="TIGR00254">
    <property type="entry name" value="GGDEF"/>
    <property type="match status" value="1"/>
</dbReference>
<sequence>MPTLDLRRLILLLSICATLLVQGFLLYSGYQLQRRLLIEQTLETNRIYAVKLAELAEDFLYSSQQRLTYSANLLRSRLDDPAFIDAELERLRVQLDTFNSVYLVNADGRLRAFSPHDPQRIADRISAGSEEILLRREPLVSRPFITARGRLVVALAQPLFDDQGTFLGYLGGSIYLREPSVLNKLLGEHYHRDGSYLYAFSPDRHVLYHDDPHWIGQQLDESEITQAVREGRSGSLRLLSEKGEEVLAGYATVQGAGWGVVTQRPLQVTLAELKSLAWEVAGFVTPVLLVTMLVIWWLSWIISRPLRQLARSVQQPDGLLAAQEVRKVRSWYYEAAQLKRSILAGLELLNRKIGKLNLDSITDPLTGLVNRRGAQLSLEEWENDARPFAVVLMDIDHFKQVNDQFGHDAGDRTLQFLASQMRKVARASDVLCRSGGEEFMMLLPDTELEDAARVAERLRRLMEESVTTAGRPVTLSFGVAHYPQTNSFPEKVLKAADEALYRAKEQGRNRVELAPG</sequence>
<gene>
    <name evidence="12" type="ORF">PT85_02840</name>
    <name evidence="13" type="ORF">SAMN05421672_12239</name>
</gene>
<evidence type="ECO:0000313" key="14">
    <source>
        <dbReference type="Proteomes" id="UP000030980"/>
    </source>
</evidence>
<evidence type="ECO:0000256" key="5">
    <source>
        <dbReference type="ARBA" id="ARBA00022475"/>
    </source>
</evidence>
<evidence type="ECO:0000256" key="7">
    <source>
        <dbReference type="ARBA" id="ARBA00022989"/>
    </source>
</evidence>
<evidence type="ECO:0000256" key="6">
    <source>
        <dbReference type="ARBA" id="ARBA00022692"/>
    </source>
</evidence>
<dbReference type="Proteomes" id="UP000030980">
    <property type="component" value="Unassembled WGS sequence"/>
</dbReference>
<name>A0A0B3BPT1_9PSED</name>
<dbReference type="PROSITE" id="PS50887">
    <property type="entry name" value="GGDEF"/>
    <property type="match status" value="1"/>
</dbReference>
<dbReference type="SMART" id="SM00267">
    <property type="entry name" value="GGDEF"/>
    <property type="match status" value="1"/>
</dbReference>
<evidence type="ECO:0000256" key="1">
    <source>
        <dbReference type="ARBA" id="ARBA00001946"/>
    </source>
</evidence>
<dbReference type="GO" id="GO:0052621">
    <property type="term" value="F:diguanylate cyclase activity"/>
    <property type="evidence" value="ECO:0007669"/>
    <property type="project" value="UniProtKB-EC"/>
</dbReference>
<dbReference type="OrthoDB" id="9812260at2"/>
<evidence type="ECO:0000256" key="10">
    <source>
        <dbReference type="SAM" id="Phobius"/>
    </source>
</evidence>
<reference evidence="12 14" key="1">
    <citation type="submission" date="2014-11" db="EMBL/GenBank/DDBJ databases">
        <title>Genome sequence of Pseudomonas tuomuerensis JCM 14085.</title>
        <authorList>
            <person name="Shin S.-K."/>
            <person name="Yi H."/>
        </authorList>
    </citation>
    <scope>NUCLEOTIDE SEQUENCE [LARGE SCALE GENOMIC DNA]</scope>
    <source>
        <strain evidence="12 14">JCM 14085</strain>
    </source>
</reference>
<dbReference type="AlphaFoldDB" id="A0A0B3BPT1"/>
<keyword evidence="6 10" id="KW-0812">Transmembrane</keyword>
<accession>A0A0B3BPT1</accession>
<dbReference type="STRING" id="706570.PT85_02840"/>
<dbReference type="InterPro" id="IPR000160">
    <property type="entry name" value="GGDEF_dom"/>
</dbReference>
<dbReference type="Proteomes" id="UP000186079">
    <property type="component" value="Unassembled WGS sequence"/>
</dbReference>
<evidence type="ECO:0000313" key="15">
    <source>
        <dbReference type="Proteomes" id="UP000186079"/>
    </source>
</evidence>
<dbReference type="Pfam" id="PF02743">
    <property type="entry name" value="dCache_1"/>
    <property type="match status" value="1"/>
</dbReference>
<dbReference type="SUPFAM" id="SSF55073">
    <property type="entry name" value="Nucleotide cyclase"/>
    <property type="match status" value="1"/>
</dbReference>
<evidence type="ECO:0000256" key="3">
    <source>
        <dbReference type="ARBA" id="ARBA00004651"/>
    </source>
</evidence>
<comment type="subcellular location">
    <subcellularLocation>
        <location evidence="2">Cell inner membrane</location>
    </subcellularLocation>
    <subcellularLocation>
        <location evidence="3">Cell membrane</location>
        <topology evidence="3">Multi-pass membrane protein</topology>
    </subcellularLocation>
</comment>
<protein>
    <recommendedName>
        <fullName evidence="4">diguanylate cyclase</fullName>
        <ecNumber evidence="4">2.7.7.65</ecNumber>
    </recommendedName>
</protein>
<dbReference type="Gene3D" id="3.30.70.270">
    <property type="match status" value="1"/>
</dbReference>
<dbReference type="InterPro" id="IPR033479">
    <property type="entry name" value="dCache_1"/>
</dbReference>
<feature type="domain" description="GGDEF" evidence="11">
    <location>
        <begin position="386"/>
        <end position="516"/>
    </location>
</feature>
<dbReference type="CDD" id="cd18773">
    <property type="entry name" value="PDC1_HK_sensor"/>
    <property type="match status" value="1"/>
</dbReference>
<dbReference type="Pfam" id="PF00990">
    <property type="entry name" value="GGDEF"/>
    <property type="match status" value="1"/>
</dbReference>
<organism evidence="12 14">
    <name type="scientific">Pseudomonas flexibilis</name>
    <dbReference type="NCBI Taxonomy" id="706570"/>
    <lineage>
        <taxon>Bacteria</taxon>
        <taxon>Pseudomonadati</taxon>
        <taxon>Pseudomonadota</taxon>
        <taxon>Gammaproteobacteria</taxon>
        <taxon>Pseudomonadales</taxon>
        <taxon>Pseudomonadaceae</taxon>
        <taxon>Pseudomonas</taxon>
    </lineage>
</organism>
<dbReference type="InterPro" id="IPR050469">
    <property type="entry name" value="Diguanylate_Cyclase"/>
</dbReference>
<evidence type="ECO:0000256" key="9">
    <source>
        <dbReference type="ARBA" id="ARBA00034247"/>
    </source>
</evidence>
<dbReference type="SUPFAM" id="SSF103190">
    <property type="entry name" value="Sensory domain-like"/>
    <property type="match status" value="2"/>
</dbReference>
<dbReference type="GO" id="GO:0005886">
    <property type="term" value="C:plasma membrane"/>
    <property type="evidence" value="ECO:0007669"/>
    <property type="project" value="UniProtKB-SubCell"/>
</dbReference>
<dbReference type="CDD" id="cd01949">
    <property type="entry name" value="GGDEF"/>
    <property type="match status" value="1"/>
</dbReference>
<dbReference type="PANTHER" id="PTHR45138">
    <property type="entry name" value="REGULATORY COMPONENTS OF SENSORY TRANSDUCTION SYSTEM"/>
    <property type="match status" value="1"/>
</dbReference>
<proteinExistence type="predicted"/>
<reference evidence="13 15" key="2">
    <citation type="submission" date="2017-01" db="EMBL/GenBank/DDBJ databases">
        <authorList>
            <person name="Mah S.A."/>
            <person name="Swanson W.J."/>
            <person name="Moy G.W."/>
            <person name="Vacquier V.D."/>
        </authorList>
    </citation>
    <scope>NUCLEOTIDE SEQUENCE [LARGE SCALE GENOMIC DNA]</scope>
    <source>
        <strain evidence="13 15">ATCC 29606</strain>
    </source>
</reference>
<dbReference type="InterPro" id="IPR043128">
    <property type="entry name" value="Rev_trsase/Diguanyl_cyclase"/>
</dbReference>
<dbReference type="CDD" id="cd18774">
    <property type="entry name" value="PDC2_HK_sensor"/>
    <property type="match status" value="1"/>
</dbReference>
<evidence type="ECO:0000256" key="2">
    <source>
        <dbReference type="ARBA" id="ARBA00004533"/>
    </source>
</evidence>
<evidence type="ECO:0000313" key="12">
    <source>
        <dbReference type="EMBL" id="KHO66513.1"/>
    </source>
</evidence>
<dbReference type="InterPro" id="IPR029151">
    <property type="entry name" value="Sensor-like_sf"/>
</dbReference>
<keyword evidence="7 10" id="KW-1133">Transmembrane helix</keyword>
<comment type="catalytic activity">
    <reaction evidence="9">
        <text>2 GTP = 3',3'-c-di-GMP + 2 diphosphate</text>
        <dbReference type="Rhea" id="RHEA:24898"/>
        <dbReference type="ChEBI" id="CHEBI:33019"/>
        <dbReference type="ChEBI" id="CHEBI:37565"/>
        <dbReference type="ChEBI" id="CHEBI:58805"/>
        <dbReference type="EC" id="2.7.7.65"/>
    </reaction>
</comment>